<dbReference type="GO" id="GO:0005634">
    <property type="term" value="C:nucleus"/>
    <property type="evidence" value="ECO:0007669"/>
    <property type="project" value="UniProtKB-SubCell"/>
</dbReference>
<dbReference type="Pfam" id="PF01101">
    <property type="entry name" value="HMG14_17"/>
    <property type="match status" value="1"/>
</dbReference>
<proteinExistence type="inferred from homology"/>
<reference evidence="6 7" key="1">
    <citation type="submission" date="2018-10" db="EMBL/GenBank/DDBJ databases">
        <authorList>
            <person name="Ekblom R."/>
            <person name="Jareborg N."/>
        </authorList>
    </citation>
    <scope>NUCLEOTIDE SEQUENCE [LARGE SCALE GENOMIC DNA]</scope>
    <source>
        <tissue evidence="6">Muscle</tissue>
    </source>
</reference>
<evidence type="ECO:0000256" key="5">
    <source>
        <dbReference type="SAM" id="MobiDB-lite"/>
    </source>
</evidence>
<evidence type="ECO:0000256" key="4">
    <source>
        <dbReference type="ARBA" id="ARBA00023242"/>
    </source>
</evidence>
<evidence type="ECO:0000313" key="7">
    <source>
        <dbReference type="Proteomes" id="UP000269945"/>
    </source>
</evidence>
<dbReference type="GO" id="GO:0000785">
    <property type="term" value="C:chromatin"/>
    <property type="evidence" value="ECO:0007669"/>
    <property type="project" value="InterPro"/>
</dbReference>
<feature type="region of interest" description="Disordered" evidence="5">
    <location>
        <begin position="1"/>
        <end position="68"/>
    </location>
</feature>
<evidence type="ECO:0000256" key="3">
    <source>
        <dbReference type="ARBA" id="ARBA00023125"/>
    </source>
</evidence>
<comment type="caution">
    <text evidence="6">The sequence shown here is derived from an EMBL/GenBank/DDBJ whole genome shotgun (WGS) entry which is preliminary data.</text>
</comment>
<feature type="compositionally biased region" description="Basic and acidic residues" evidence="5">
    <location>
        <begin position="48"/>
        <end position="67"/>
    </location>
</feature>
<accession>A0A9X9LSY0</accession>
<keyword evidence="7" id="KW-1185">Reference proteome</keyword>
<dbReference type="Proteomes" id="UP000269945">
    <property type="component" value="Unassembled WGS sequence"/>
</dbReference>
<keyword evidence="4" id="KW-0539">Nucleus</keyword>
<sequence>MWKLSQKRWQERMNLQTEKCKQRGERRAKGKQAEVANRGTEDFPAENGETKKESPAPDDTKSDEYRIPRRIIHSPVSLLIPSRRISLSTIL</sequence>
<evidence type="ECO:0000256" key="2">
    <source>
        <dbReference type="ARBA" id="ARBA00007696"/>
    </source>
</evidence>
<dbReference type="AlphaFoldDB" id="A0A9X9LSY0"/>
<keyword evidence="3" id="KW-0238">DNA-binding</keyword>
<organism evidence="6 7">
    <name type="scientific">Gulo gulo</name>
    <name type="common">Wolverine</name>
    <name type="synonym">Gluton</name>
    <dbReference type="NCBI Taxonomy" id="48420"/>
    <lineage>
        <taxon>Eukaryota</taxon>
        <taxon>Metazoa</taxon>
        <taxon>Chordata</taxon>
        <taxon>Craniata</taxon>
        <taxon>Vertebrata</taxon>
        <taxon>Euteleostomi</taxon>
        <taxon>Mammalia</taxon>
        <taxon>Eutheria</taxon>
        <taxon>Laurasiatheria</taxon>
        <taxon>Carnivora</taxon>
        <taxon>Caniformia</taxon>
        <taxon>Musteloidea</taxon>
        <taxon>Mustelidae</taxon>
        <taxon>Guloninae</taxon>
        <taxon>Gulo</taxon>
    </lineage>
</organism>
<feature type="compositionally biased region" description="Basic and acidic residues" evidence="5">
    <location>
        <begin position="18"/>
        <end position="27"/>
    </location>
</feature>
<evidence type="ECO:0000256" key="1">
    <source>
        <dbReference type="ARBA" id="ARBA00004123"/>
    </source>
</evidence>
<dbReference type="EMBL" id="CYRY02015228">
    <property type="protein sequence ID" value="VCW85352.1"/>
    <property type="molecule type" value="Genomic_DNA"/>
</dbReference>
<gene>
    <name evidence="6" type="ORF">BN2614_LOCUS2</name>
</gene>
<name>A0A9X9LSY0_GULGU</name>
<protein>
    <submittedName>
        <fullName evidence="6">Uncharacterized protein</fullName>
    </submittedName>
</protein>
<comment type="subcellular location">
    <subcellularLocation>
        <location evidence="1">Nucleus</location>
    </subcellularLocation>
</comment>
<comment type="similarity">
    <text evidence="2">Belongs to the HMGN family.</text>
</comment>
<dbReference type="InterPro" id="IPR000079">
    <property type="entry name" value="HMGN_fam"/>
</dbReference>
<dbReference type="GO" id="GO:0031492">
    <property type="term" value="F:nucleosomal DNA binding"/>
    <property type="evidence" value="ECO:0007669"/>
    <property type="project" value="InterPro"/>
</dbReference>
<evidence type="ECO:0000313" key="6">
    <source>
        <dbReference type="EMBL" id="VCW85352.1"/>
    </source>
</evidence>